<proteinExistence type="predicted"/>
<comment type="caution">
    <text evidence="1">The sequence shown here is derived from an EMBL/GenBank/DDBJ whole genome shotgun (WGS) entry which is preliminary data.</text>
</comment>
<dbReference type="RefSeq" id="WP_184382737.1">
    <property type="nucleotide sequence ID" value="NZ_JACIDJ010000001.1"/>
</dbReference>
<dbReference type="AlphaFoldDB" id="A0A840ABT4"/>
<protein>
    <submittedName>
        <fullName evidence="1">Uncharacterized protein</fullName>
    </submittedName>
</protein>
<reference evidence="1 2" key="1">
    <citation type="submission" date="2020-08" db="EMBL/GenBank/DDBJ databases">
        <title>Genomic Encyclopedia of Type Strains, Phase IV (KMG-IV): sequencing the most valuable type-strain genomes for metagenomic binning, comparative biology and taxonomic classification.</title>
        <authorList>
            <person name="Goeker M."/>
        </authorList>
    </citation>
    <scope>NUCLEOTIDE SEQUENCE [LARGE SCALE GENOMIC DNA]</scope>
    <source>
        <strain evidence="1 2">DSM 19979</strain>
    </source>
</reference>
<organism evidence="1 2">
    <name type="scientific">Roseococcus suduntuyensis</name>
    <dbReference type="NCBI Taxonomy" id="455361"/>
    <lineage>
        <taxon>Bacteria</taxon>
        <taxon>Pseudomonadati</taxon>
        <taxon>Pseudomonadota</taxon>
        <taxon>Alphaproteobacteria</taxon>
        <taxon>Acetobacterales</taxon>
        <taxon>Roseomonadaceae</taxon>
        <taxon>Roseococcus</taxon>
    </lineage>
</organism>
<evidence type="ECO:0000313" key="2">
    <source>
        <dbReference type="Proteomes" id="UP000553193"/>
    </source>
</evidence>
<sequence length="261" mass="27392">MAEPPEIAQIRGELTAGCRARSGQVPSFGPNFVRVANLTPDARPDFVVDVSAMTCPGATGAFCRGRECPVHVIVSFPGGYRRVLERFAEGVDIRPGADRDVLVLGHEALAWDGNLFVAVPMPPAPAVAAIPAATGPAWRLETAPRALAASPPLGMVRGLNLYCDGPLNPVAEAAFMGPMPPRVDITLEAGGQRLQVSFLRHSPLEALWRADVHGAPEVARLLAHAGTPVELAVNGMPQGALGMGGAEAALRQALGRCLRLR</sequence>
<gene>
    <name evidence="1" type="ORF">GGQ83_001150</name>
</gene>
<evidence type="ECO:0000313" key="1">
    <source>
        <dbReference type="EMBL" id="MBB3897724.1"/>
    </source>
</evidence>
<keyword evidence="2" id="KW-1185">Reference proteome</keyword>
<name>A0A840ABT4_9PROT</name>
<dbReference type="EMBL" id="JACIDJ010000001">
    <property type="protein sequence ID" value="MBB3897724.1"/>
    <property type="molecule type" value="Genomic_DNA"/>
</dbReference>
<dbReference type="Proteomes" id="UP000553193">
    <property type="component" value="Unassembled WGS sequence"/>
</dbReference>
<accession>A0A840ABT4</accession>